<evidence type="ECO:0000256" key="3">
    <source>
        <dbReference type="ARBA" id="ARBA00022679"/>
    </source>
</evidence>
<dbReference type="EMBL" id="JARKIB010000012">
    <property type="protein sequence ID" value="KAJ7774063.1"/>
    <property type="molecule type" value="Genomic_DNA"/>
</dbReference>
<dbReference type="GO" id="GO:0005524">
    <property type="term" value="F:ATP binding"/>
    <property type="evidence" value="ECO:0007669"/>
    <property type="project" value="UniProtKB-KW"/>
</dbReference>
<dbReference type="PANTHER" id="PTHR22983">
    <property type="entry name" value="PROTEIN KINASE RELATED"/>
    <property type="match status" value="1"/>
</dbReference>
<dbReference type="GO" id="GO:0004674">
    <property type="term" value="F:protein serine/threonine kinase activity"/>
    <property type="evidence" value="ECO:0007669"/>
    <property type="project" value="UniProtKB-KW"/>
</dbReference>
<reference evidence="10" key="1">
    <citation type="submission" date="2023-03" db="EMBL/GenBank/DDBJ databases">
        <title>Massive genome expansion in bonnet fungi (Mycena s.s.) driven by repeated elements and novel gene families across ecological guilds.</title>
        <authorList>
            <consortium name="Lawrence Berkeley National Laboratory"/>
            <person name="Harder C.B."/>
            <person name="Miyauchi S."/>
            <person name="Viragh M."/>
            <person name="Kuo A."/>
            <person name="Thoen E."/>
            <person name="Andreopoulos B."/>
            <person name="Lu D."/>
            <person name="Skrede I."/>
            <person name="Drula E."/>
            <person name="Henrissat B."/>
            <person name="Morin E."/>
            <person name="Kohler A."/>
            <person name="Barry K."/>
            <person name="LaButti K."/>
            <person name="Morin E."/>
            <person name="Salamov A."/>
            <person name="Lipzen A."/>
            <person name="Mereny Z."/>
            <person name="Hegedus B."/>
            <person name="Baldrian P."/>
            <person name="Stursova M."/>
            <person name="Weitz H."/>
            <person name="Taylor A."/>
            <person name="Grigoriev I.V."/>
            <person name="Nagy L.G."/>
            <person name="Martin F."/>
            <person name="Kauserud H."/>
        </authorList>
    </citation>
    <scope>NUCLEOTIDE SEQUENCE</scope>
    <source>
        <strain evidence="10">CBHHK182m</strain>
    </source>
</reference>
<comment type="catalytic activity">
    <reaction evidence="7">
        <text>L-threonyl-[protein] + ATP = O-phospho-L-threonyl-[protein] + ADP + H(+)</text>
        <dbReference type="Rhea" id="RHEA:46608"/>
        <dbReference type="Rhea" id="RHEA-COMP:11060"/>
        <dbReference type="Rhea" id="RHEA-COMP:11605"/>
        <dbReference type="ChEBI" id="CHEBI:15378"/>
        <dbReference type="ChEBI" id="CHEBI:30013"/>
        <dbReference type="ChEBI" id="CHEBI:30616"/>
        <dbReference type="ChEBI" id="CHEBI:61977"/>
        <dbReference type="ChEBI" id="CHEBI:456216"/>
        <dbReference type="EC" id="2.7.11.1"/>
    </reaction>
</comment>
<keyword evidence="5" id="KW-0418">Kinase</keyword>
<dbReference type="InterPro" id="IPR016024">
    <property type="entry name" value="ARM-type_fold"/>
</dbReference>
<evidence type="ECO:0000256" key="2">
    <source>
        <dbReference type="ARBA" id="ARBA00022527"/>
    </source>
</evidence>
<comment type="caution">
    <text evidence="10">The sequence shown here is derived from an EMBL/GenBank/DDBJ whole genome shotgun (WGS) entry which is preliminary data.</text>
</comment>
<evidence type="ECO:0000256" key="4">
    <source>
        <dbReference type="ARBA" id="ARBA00022741"/>
    </source>
</evidence>
<dbReference type="GO" id="GO:0007224">
    <property type="term" value="P:smoothened signaling pathway"/>
    <property type="evidence" value="ECO:0007669"/>
    <property type="project" value="TreeGrafter"/>
</dbReference>
<evidence type="ECO:0000256" key="6">
    <source>
        <dbReference type="ARBA" id="ARBA00022840"/>
    </source>
</evidence>
<gene>
    <name evidence="10" type="ORF">B0H16DRAFT_117530</name>
</gene>
<keyword evidence="11" id="KW-1185">Reference proteome</keyword>
<evidence type="ECO:0000313" key="11">
    <source>
        <dbReference type="Proteomes" id="UP001215598"/>
    </source>
</evidence>
<protein>
    <recommendedName>
        <fullName evidence="1">non-specific serine/threonine protein kinase</fullName>
        <ecNumber evidence="1">2.7.11.1</ecNumber>
    </recommendedName>
</protein>
<proteinExistence type="predicted"/>
<dbReference type="EC" id="2.7.11.1" evidence="1"/>
<dbReference type="Gene3D" id="1.25.10.10">
    <property type="entry name" value="Leucine-rich Repeat Variant"/>
    <property type="match status" value="3"/>
</dbReference>
<dbReference type="Proteomes" id="UP001215598">
    <property type="component" value="Unassembled WGS sequence"/>
</dbReference>
<evidence type="ECO:0000256" key="5">
    <source>
        <dbReference type="ARBA" id="ARBA00022777"/>
    </source>
</evidence>
<evidence type="ECO:0000256" key="8">
    <source>
        <dbReference type="ARBA" id="ARBA00048679"/>
    </source>
</evidence>
<keyword evidence="2" id="KW-0723">Serine/threonine-protein kinase</keyword>
<evidence type="ECO:0000313" key="10">
    <source>
        <dbReference type="EMBL" id="KAJ7774063.1"/>
    </source>
</evidence>
<dbReference type="InterPro" id="IPR011989">
    <property type="entry name" value="ARM-like"/>
</dbReference>
<dbReference type="SUPFAM" id="SSF48371">
    <property type="entry name" value="ARM repeat"/>
    <property type="match status" value="1"/>
</dbReference>
<accession>A0AAD7NSR4</accession>
<dbReference type="AlphaFoldDB" id="A0AAD7NSR4"/>
<keyword evidence="3" id="KW-0808">Transferase</keyword>
<dbReference type="PANTHER" id="PTHR22983:SF6">
    <property type="entry name" value="SERINE_THREONINE-PROTEIN KINASE 36"/>
    <property type="match status" value="1"/>
</dbReference>
<sequence>MYRKQVRSFIKKNQGTPLSRTTMEIYLSYLAFKYISHNTKISVLNELSARAYEQKDARLVHSLVLEWDLVADLLDSPKPGIRRDTCNLLGAIAASYAAETWSSEVCGRIVPKIVSLLRDVDSMVRESAVDAAASVSKSPAGAQAVAAAEVWDCFPEYTSSAGRGACRRILENLADHAVGLLPIPFRPWLQTSENDVHVQRNAVYILAKLSCRPQGVQVDIRTTALGYISNLLDSSDTETRRWSCEFLGNLANYWISLDTDIHLKFTSLLGDQDECVREAAAATIAKMILIRTDAISRRPAILKHFAEHLDSPDARIRQFICIVLGKFAVYLPTPLDLLNIGPTERIAPLLSSDADAGVRRHAAHALAKISFWRGATEAFDAPTIQLLLDLLKSTQSSSDTQRELCEVLSNLAFHDCPLLVQLGTELYARVVYLLSSENAQIRNNALSTLHEVTGNGAVEECTKLWELFLDFSILVVPDSTSSFLK</sequence>
<dbReference type="InterPro" id="IPR021133">
    <property type="entry name" value="HEAT_type_2"/>
</dbReference>
<feature type="repeat" description="HEAT" evidence="9">
    <location>
        <begin position="109"/>
        <end position="146"/>
    </location>
</feature>
<comment type="catalytic activity">
    <reaction evidence="8">
        <text>L-seryl-[protein] + ATP = O-phospho-L-seryl-[protein] + ADP + H(+)</text>
        <dbReference type="Rhea" id="RHEA:17989"/>
        <dbReference type="Rhea" id="RHEA-COMP:9863"/>
        <dbReference type="Rhea" id="RHEA-COMP:11604"/>
        <dbReference type="ChEBI" id="CHEBI:15378"/>
        <dbReference type="ChEBI" id="CHEBI:29999"/>
        <dbReference type="ChEBI" id="CHEBI:30616"/>
        <dbReference type="ChEBI" id="CHEBI:83421"/>
        <dbReference type="ChEBI" id="CHEBI:456216"/>
        <dbReference type="EC" id="2.7.11.1"/>
    </reaction>
</comment>
<keyword evidence="4" id="KW-0547">Nucleotide-binding</keyword>
<organism evidence="10 11">
    <name type="scientific">Mycena metata</name>
    <dbReference type="NCBI Taxonomy" id="1033252"/>
    <lineage>
        <taxon>Eukaryota</taxon>
        <taxon>Fungi</taxon>
        <taxon>Dikarya</taxon>
        <taxon>Basidiomycota</taxon>
        <taxon>Agaricomycotina</taxon>
        <taxon>Agaricomycetes</taxon>
        <taxon>Agaricomycetidae</taxon>
        <taxon>Agaricales</taxon>
        <taxon>Marasmiineae</taxon>
        <taxon>Mycenaceae</taxon>
        <taxon>Mycena</taxon>
    </lineage>
</organism>
<name>A0AAD7NSR4_9AGAR</name>
<dbReference type="PROSITE" id="PS50077">
    <property type="entry name" value="HEAT_REPEAT"/>
    <property type="match status" value="1"/>
</dbReference>
<evidence type="ECO:0000256" key="1">
    <source>
        <dbReference type="ARBA" id="ARBA00012513"/>
    </source>
</evidence>
<evidence type="ECO:0000256" key="7">
    <source>
        <dbReference type="ARBA" id="ARBA00047899"/>
    </source>
</evidence>
<dbReference type="GO" id="GO:0005737">
    <property type="term" value="C:cytoplasm"/>
    <property type="evidence" value="ECO:0007669"/>
    <property type="project" value="UniProtKB-ARBA"/>
</dbReference>
<keyword evidence="6" id="KW-0067">ATP-binding</keyword>
<evidence type="ECO:0000256" key="9">
    <source>
        <dbReference type="PROSITE-ProRule" id="PRU00103"/>
    </source>
</evidence>